<dbReference type="Pfam" id="PF03929">
    <property type="entry name" value="PepSY_TM"/>
    <property type="match status" value="1"/>
</dbReference>
<dbReference type="Proteomes" id="UP001241110">
    <property type="component" value="Unassembled WGS sequence"/>
</dbReference>
<accession>A0AAE3UDV6</accession>
<dbReference type="RefSeq" id="WP_313989538.1">
    <property type="nucleotide sequence ID" value="NZ_JASJOS010000029.1"/>
</dbReference>
<dbReference type="InterPro" id="IPR005625">
    <property type="entry name" value="PepSY-ass_TM"/>
</dbReference>
<proteinExistence type="predicted"/>
<evidence type="ECO:0000256" key="1">
    <source>
        <dbReference type="SAM" id="Phobius"/>
    </source>
</evidence>
<keyword evidence="1" id="KW-0812">Transmembrane</keyword>
<dbReference type="Pfam" id="PF03413">
    <property type="entry name" value="PepSY"/>
    <property type="match status" value="1"/>
</dbReference>
<feature type="domain" description="PepSY" evidence="2">
    <location>
        <begin position="56"/>
        <end position="122"/>
    </location>
</feature>
<sequence length="130" mass="15206">MTFRKTIRIVHLWLGLLTGAVVLVSMIAAAIFVWDKELTDWYYHDYVFVTPQATPPLPLSQLVEAARQTVPGKQLRWIDIDRDPAQAYVFVSYKENSSPTGWTNWDDYMYWDQIYIDPYTGKRLVVVDML</sequence>
<organism evidence="3 4">
    <name type="scientific">Xanthocytophaga flava</name>
    <dbReference type="NCBI Taxonomy" id="3048013"/>
    <lineage>
        <taxon>Bacteria</taxon>
        <taxon>Pseudomonadati</taxon>
        <taxon>Bacteroidota</taxon>
        <taxon>Cytophagia</taxon>
        <taxon>Cytophagales</taxon>
        <taxon>Rhodocytophagaceae</taxon>
        <taxon>Xanthocytophaga</taxon>
    </lineage>
</organism>
<comment type="caution">
    <text evidence="3">The sequence shown here is derived from an EMBL/GenBank/DDBJ whole genome shotgun (WGS) entry which is preliminary data.</text>
</comment>
<keyword evidence="1" id="KW-0472">Membrane</keyword>
<gene>
    <name evidence="3" type="ORF">QNI16_37070</name>
</gene>
<dbReference type="EMBL" id="JASJOS010000029">
    <property type="protein sequence ID" value="MDJ1486154.1"/>
    <property type="molecule type" value="Genomic_DNA"/>
</dbReference>
<keyword evidence="1" id="KW-1133">Transmembrane helix</keyword>
<evidence type="ECO:0000313" key="4">
    <source>
        <dbReference type="Proteomes" id="UP001241110"/>
    </source>
</evidence>
<protein>
    <submittedName>
        <fullName evidence="3">PepSY domain-containing protein</fullName>
    </submittedName>
</protein>
<name>A0AAE3UDV6_9BACT</name>
<dbReference type="PANTHER" id="PTHR34219:SF3">
    <property type="entry name" value="BLL7967 PROTEIN"/>
    <property type="match status" value="1"/>
</dbReference>
<feature type="transmembrane region" description="Helical" evidence="1">
    <location>
        <begin position="12"/>
        <end position="34"/>
    </location>
</feature>
<dbReference type="PANTHER" id="PTHR34219">
    <property type="entry name" value="IRON-REGULATED INNER MEMBRANE PROTEIN-RELATED"/>
    <property type="match status" value="1"/>
</dbReference>
<evidence type="ECO:0000313" key="3">
    <source>
        <dbReference type="EMBL" id="MDJ1486154.1"/>
    </source>
</evidence>
<reference evidence="3" key="1">
    <citation type="submission" date="2023-05" db="EMBL/GenBank/DDBJ databases">
        <authorList>
            <person name="Zhang X."/>
        </authorList>
    </citation>
    <scope>NUCLEOTIDE SEQUENCE</scope>
    <source>
        <strain evidence="3">YF14B1</strain>
    </source>
</reference>
<evidence type="ECO:0000259" key="2">
    <source>
        <dbReference type="Pfam" id="PF03413"/>
    </source>
</evidence>
<dbReference type="AlphaFoldDB" id="A0AAE3UDV6"/>
<dbReference type="InterPro" id="IPR025711">
    <property type="entry name" value="PepSY"/>
</dbReference>